<protein>
    <submittedName>
        <fullName evidence="1">Uncharacterized protein</fullName>
    </submittedName>
</protein>
<evidence type="ECO:0000313" key="1">
    <source>
        <dbReference type="EnsemblPlants" id="KQL26391"/>
    </source>
</evidence>
<dbReference type="Proteomes" id="UP000004995">
    <property type="component" value="Unassembled WGS sequence"/>
</dbReference>
<name>K4A469_SETIT</name>
<dbReference type="Gramene" id="KQL26391">
    <property type="protein sequence ID" value="KQL26391"/>
    <property type="gene ID" value="SETIT_033673mg"/>
</dbReference>
<dbReference type="EnsemblPlants" id="KQL26391">
    <property type="protein sequence ID" value="KQL26391"/>
    <property type="gene ID" value="SETIT_033673mg"/>
</dbReference>
<dbReference type="HOGENOM" id="CLU_3400080_0_0_1"/>
<reference evidence="1" key="2">
    <citation type="submission" date="2018-08" db="UniProtKB">
        <authorList>
            <consortium name="EnsemblPlants"/>
        </authorList>
    </citation>
    <scope>IDENTIFICATION</scope>
    <source>
        <strain evidence="1">Yugu1</strain>
    </source>
</reference>
<proteinExistence type="predicted"/>
<keyword evidence="2" id="KW-1185">Reference proteome</keyword>
<accession>K4A469</accession>
<evidence type="ECO:0000313" key="2">
    <source>
        <dbReference type="Proteomes" id="UP000004995"/>
    </source>
</evidence>
<reference evidence="2" key="1">
    <citation type="journal article" date="2012" name="Nat. Biotechnol.">
        <title>Reference genome sequence of the model plant Setaria.</title>
        <authorList>
            <person name="Bennetzen J.L."/>
            <person name="Schmutz J."/>
            <person name="Wang H."/>
            <person name="Percifield R."/>
            <person name="Hawkins J."/>
            <person name="Pontaroli A.C."/>
            <person name="Estep M."/>
            <person name="Feng L."/>
            <person name="Vaughn J.N."/>
            <person name="Grimwood J."/>
            <person name="Jenkins J."/>
            <person name="Barry K."/>
            <person name="Lindquist E."/>
            <person name="Hellsten U."/>
            <person name="Deshpande S."/>
            <person name="Wang X."/>
            <person name="Wu X."/>
            <person name="Mitros T."/>
            <person name="Triplett J."/>
            <person name="Yang X."/>
            <person name="Ye C.Y."/>
            <person name="Mauro-Herrera M."/>
            <person name="Wang L."/>
            <person name="Li P."/>
            <person name="Sharma M."/>
            <person name="Sharma R."/>
            <person name="Ronald P.C."/>
            <person name="Panaud O."/>
            <person name="Kellogg E.A."/>
            <person name="Brutnell T.P."/>
            <person name="Doust A.N."/>
            <person name="Tuskan G.A."/>
            <person name="Rokhsar D."/>
            <person name="Devos K.M."/>
        </authorList>
    </citation>
    <scope>NUCLEOTIDE SEQUENCE [LARGE SCALE GENOMIC DNA]</scope>
    <source>
        <strain evidence="2">cv. Yugu1</strain>
    </source>
</reference>
<dbReference type="AlphaFoldDB" id="K4A469"/>
<dbReference type="InParanoid" id="K4A469"/>
<organism evidence="1 2">
    <name type="scientific">Setaria italica</name>
    <name type="common">Foxtail millet</name>
    <name type="synonym">Panicum italicum</name>
    <dbReference type="NCBI Taxonomy" id="4555"/>
    <lineage>
        <taxon>Eukaryota</taxon>
        <taxon>Viridiplantae</taxon>
        <taxon>Streptophyta</taxon>
        <taxon>Embryophyta</taxon>
        <taxon>Tracheophyta</taxon>
        <taxon>Spermatophyta</taxon>
        <taxon>Magnoliopsida</taxon>
        <taxon>Liliopsida</taxon>
        <taxon>Poales</taxon>
        <taxon>Poaceae</taxon>
        <taxon>PACMAD clade</taxon>
        <taxon>Panicoideae</taxon>
        <taxon>Panicodae</taxon>
        <taxon>Paniceae</taxon>
        <taxon>Cenchrinae</taxon>
        <taxon>Setaria</taxon>
    </lineage>
</organism>
<dbReference type="EMBL" id="AGNK02001304">
    <property type="status" value="NOT_ANNOTATED_CDS"/>
    <property type="molecule type" value="Genomic_DNA"/>
</dbReference>
<sequence>MIGSSHRIQHDIDPLLSQSSFDVMLVSTYSE</sequence>